<dbReference type="RefSeq" id="XP_003236970.2">
    <property type="nucleotide sequence ID" value="XM_003236922.2"/>
</dbReference>
<sequence>MRLAELPLELVLAIAEALQNEHDVNTRVRTCRRFHQALNTFLYQYNVRHSGGSGMYRASFTGNASAVGKFLDQGADLNASPSGAPLISAAIRGHYNVVELLQDEELAALLLNAGADINLGGYSGNTPLSELLEQGRIETVKWLFYHGAKVELDDPYGGTALTISSENGDEEMNTEFAKVLLERGANMECRDSAEDTPLSKATRIGLLESATLLLDHGANVETRNQDEQTPLFIAAFFGYMDLVTPLIERRASVNVKR</sequence>
<reference evidence="5" key="1">
    <citation type="journal article" date="2012" name="MBio">
        <title>Comparative genome analysis of Trichophyton rubrum and related dermatophytes reveals candidate genes involved in infection.</title>
        <authorList>
            <person name="Martinez D.A."/>
            <person name="Oliver B.G."/>
            <person name="Graeser Y."/>
            <person name="Goldberg J.M."/>
            <person name="Li W."/>
            <person name="Martinez-Rossi N.M."/>
            <person name="Monod M."/>
            <person name="Shelest E."/>
            <person name="Barton R.C."/>
            <person name="Birch E."/>
            <person name="Brakhage A.A."/>
            <person name="Chen Z."/>
            <person name="Gurr S.J."/>
            <person name="Heiman D."/>
            <person name="Heitman J."/>
            <person name="Kosti I."/>
            <person name="Rossi A."/>
            <person name="Saif S."/>
            <person name="Samalova M."/>
            <person name="Saunders C.W."/>
            <person name="Shea T."/>
            <person name="Summerbell R.C."/>
            <person name="Xu J."/>
            <person name="Young S."/>
            <person name="Zeng Q."/>
            <person name="Birren B.W."/>
            <person name="Cuomo C.A."/>
            <person name="White T.C."/>
        </authorList>
    </citation>
    <scope>NUCLEOTIDE SEQUENCE [LARGE SCALE GENOMIC DNA]</scope>
    <source>
        <strain evidence="5">ATCC MYA-4607 / CBS 118892</strain>
    </source>
</reference>
<keyword evidence="1" id="KW-0677">Repeat</keyword>
<evidence type="ECO:0000256" key="3">
    <source>
        <dbReference type="PROSITE-ProRule" id="PRU00023"/>
    </source>
</evidence>
<dbReference type="PANTHER" id="PTHR24198:SF165">
    <property type="entry name" value="ANKYRIN REPEAT-CONTAINING PROTEIN-RELATED"/>
    <property type="match status" value="1"/>
</dbReference>
<dbReference type="EMBL" id="GG700649">
    <property type="protein sequence ID" value="EGD85421.2"/>
    <property type="molecule type" value="Genomic_DNA"/>
</dbReference>
<dbReference type="PANTHER" id="PTHR24198">
    <property type="entry name" value="ANKYRIN REPEAT AND PROTEIN KINASE DOMAIN-CONTAINING PROTEIN"/>
    <property type="match status" value="1"/>
</dbReference>
<dbReference type="SUPFAM" id="SSF48403">
    <property type="entry name" value="Ankyrin repeat"/>
    <property type="match status" value="1"/>
</dbReference>
<dbReference type="PROSITE" id="PS50297">
    <property type="entry name" value="ANK_REP_REGION"/>
    <property type="match status" value="4"/>
</dbReference>
<evidence type="ECO:0000256" key="1">
    <source>
        <dbReference type="ARBA" id="ARBA00022737"/>
    </source>
</evidence>
<feature type="repeat" description="ANK" evidence="3">
    <location>
        <begin position="156"/>
        <end position="192"/>
    </location>
</feature>
<feature type="repeat" description="ANK" evidence="3">
    <location>
        <begin position="226"/>
        <end position="257"/>
    </location>
</feature>
<dbReference type="SMART" id="SM00248">
    <property type="entry name" value="ANK"/>
    <property type="match status" value="6"/>
</dbReference>
<name>F2SHG3_TRIRC</name>
<dbReference type="OMA" id="HIRAKIC"/>
<dbReference type="OrthoDB" id="341259at2759"/>
<organism evidence="4 5">
    <name type="scientific">Trichophyton rubrum (strain ATCC MYA-4607 / CBS 118892)</name>
    <name type="common">Athlete's foot fungus</name>
    <dbReference type="NCBI Taxonomy" id="559305"/>
    <lineage>
        <taxon>Eukaryota</taxon>
        <taxon>Fungi</taxon>
        <taxon>Dikarya</taxon>
        <taxon>Ascomycota</taxon>
        <taxon>Pezizomycotina</taxon>
        <taxon>Eurotiomycetes</taxon>
        <taxon>Eurotiomycetidae</taxon>
        <taxon>Onygenales</taxon>
        <taxon>Arthrodermataceae</taxon>
        <taxon>Trichophyton</taxon>
    </lineage>
</organism>
<accession>F2SHG3</accession>
<dbReference type="Pfam" id="PF12796">
    <property type="entry name" value="Ank_2"/>
    <property type="match status" value="1"/>
</dbReference>
<dbReference type="Proteomes" id="UP000008864">
    <property type="component" value="Unassembled WGS sequence"/>
</dbReference>
<dbReference type="InParanoid" id="F2SHG3"/>
<evidence type="ECO:0000313" key="4">
    <source>
        <dbReference type="EMBL" id="EGD85421.2"/>
    </source>
</evidence>
<dbReference type="PROSITE" id="PS50088">
    <property type="entry name" value="ANK_REPEAT"/>
    <property type="match status" value="4"/>
</dbReference>
<dbReference type="VEuPathDB" id="FungiDB:TERG_01694"/>
<feature type="repeat" description="ANK" evidence="3">
    <location>
        <begin position="123"/>
        <end position="155"/>
    </location>
</feature>
<dbReference type="AlphaFoldDB" id="F2SHG3"/>
<keyword evidence="2 3" id="KW-0040">ANK repeat</keyword>
<dbReference type="HOGENOM" id="CLU_000134_18_1_1"/>
<evidence type="ECO:0000256" key="2">
    <source>
        <dbReference type="ARBA" id="ARBA00023043"/>
    </source>
</evidence>
<evidence type="ECO:0000313" key="5">
    <source>
        <dbReference type="Proteomes" id="UP000008864"/>
    </source>
</evidence>
<dbReference type="GeneID" id="10373426"/>
<gene>
    <name evidence="4" type="ORF">TERG_01694</name>
</gene>
<dbReference type="Gene3D" id="1.25.40.20">
    <property type="entry name" value="Ankyrin repeat-containing domain"/>
    <property type="match status" value="2"/>
</dbReference>
<feature type="repeat" description="ANK" evidence="3">
    <location>
        <begin position="193"/>
        <end position="225"/>
    </location>
</feature>
<proteinExistence type="predicted"/>
<dbReference type="eggNOG" id="KOG0504">
    <property type="taxonomic scope" value="Eukaryota"/>
</dbReference>
<dbReference type="InterPro" id="IPR036770">
    <property type="entry name" value="Ankyrin_rpt-contain_sf"/>
</dbReference>
<dbReference type="STRING" id="559305.F2SHG3"/>
<dbReference type="InterPro" id="IPR002110">
    <property type="entry name" value="Ankyrin_rpt"/>
</dbReference>
<keyword evidence="5" id="KW-1185">Reference proteome</keyword>
<protein>
    <submittedName>
        <fullName evidence="4">Uncharacterized protein</fullName>
    </submittedName>
</protein>